<sequence>MDAGQVSVWVPIVVAVLGILGVVSGQLINVWREERRWVREAARDDRRWARERRRDIDAHWRDKRFDVHVSVLAAFRDWERALAEPVAAREAGHEPADLEELVALAARVQEVLSGLMVFGPRSLATSADEVYLEFRQCHDYALGARDLRAAVKRYRYLSVLLLGLGEQVREALQITSDGAEPASIEAG</sequence>
<reference evidence="2 3" key="1">
    <citation type="journal article" date="2015" name="Int. J. Syst. Evol. Microbiol.">
        <title>Amycolatopsis rhabdoformis sp. nov., an actinomycete isolated from a tropical forest soil.</title>
        <authorList>
            <person name="Souza W.R."/>
            <person name="Silva R.E."/>
            <person name="Goodfellow M."/>
            <person name="Busarakam K."/>
            <person name="Figueiro F.S."/>
            <person name="Ferreira D."/>
            <person name="Rodrigues-Filho E."/>
            <person name="Moraes L.A.B."/>
            <person name="Zucchi T.D."/>
        </authorList>
    </citation>
    <scope>NUCLEOTIDE SEQUENCE [LARGE SCALE GENOMIC DNA]</scope>
    <source>
        <strain evidence="2 3">NCIMB 14900</strain>
    </source>
</reference>
<dbReference type="EMBL" id="CP142149">
    <property type="protein sequence ID" value="WSE26629.1"/>
    <property type="molecule type" value="Genomic_DNA"/>
</dbReference>
<evidence type="ECO:0000313" key="3">
    <source>
        <dbReference type="Proteomes" id="UP001330812"/>
    </source>
</evidence>
<evidence type="ECO:0000256" key="1">
    <source>
        <dbReference type="SAM" id="Phobius"/>
    </source>
</evidence>
<dbReference type="RefSeq" id="WP_326565613.1">
    <property type="nucleotide sequence ID" value="NZ_CP142149.1"/>
</dbReference>
<dbReference type="Proteomes" id="UP001330812">
    <property type="component" value="Chromosome"/>
</dbReference>
<protein>
    <recommendedName>
        <fullName evidence="4">DUF4760 domain-containing protein</fullName>
    </recommendedName>
</protein>
<keyword evidence="1" id="KW-0472">Membrane</keyword>
<keyword evidence="1" id="KW-1133">Transmembrane helix</keyword>
<gene>
    <name evidence="2" type="ORF">VSH64_27515</name>
</gene>
<accession>A0ABZ1HZ10</accession>
<evidence type="ECO:0008006" key="4">
    <source>
        <dbReference type="Google" id="ProtNLM"/>
    </source>
</evidence>
<feature type="transmembrane region" description="Helical" evidence="1">
    <location>
        <begin position="6"/>
        <end position="31"/>
    </location>
</feature>
<proteinExistence type="predicted"/>
<evidence type="ECO:0000313" key="2">
    <source>
        <dbReference type="EMBL" id="WSE26629.1"/>
    </source>
</evidence>
<keyword evidence="1" id="KW-0812">Transmembrane</keyword>
<name>A0ABZ1HZ10_9PSEU</name>
<keyword evidence="3" id="KW-1185">Reference proteome</keyword>
<organism evidence="2 3">
    <name type="scientific">Amycolatopsis rhabdoformis</name>
    <dbReference type="NCBI Taxonomy" id="1448059"/>
    <lineage>
        <taxon>Bacteria</taxon>
        <taxon>Bacillati</taxon>
        <taxon>Actinomycetota</taxon>
        <taxon>Actinomycetes</taxon>
        <taxon>Pseudonocardiales</taxon>
        <taxon>Pseudonocardiaceae</taxon>
        <taxon>Amycolatopsis</taxon>
    </lineage>
</organism>